<organism evidence="5 6">
    <name type="scientific">Geodermatophilus maliterrae</name>
    <dbReference type="NCBI Taxonomy" id="3162531"/>
    <lineage>
        <taxon>Bacteria</taxon>
        <taxon>Bacillati</taxon>
        <taxon>Actinomycetota</taxon>
        <taxon>Actinomycetes</taxon>
        <taxon>Geodermatophilales</taxon>
        <taxon>Geodermatophilaceae</taxon>
        <taxon>Geodermatophilus</taxon>
    </lineage>
</organism>
<protein>
    <submittedName>
        <fullName evidence="5">PP2C family protein-serine/threonine phosphatase</fullName>
        <ecNumber evidence="5">3.1.3.16</ecNumber>
    </submittedName>
</protein>
<dbReference type="EMBL" id="JBFNXQ010000055">
    <property type="protein sequence ID" value="MEX5719979.1"/>
    <property type="molecule type" value="Genomic_DNA"/>
</dbReference>
<name>A0ABV3XHC5_9ACTN</name>
<proteinExistence type="predicted"/>
<dbReference type="InterPro" id="IPR001932">
    <property type="entry name" value="PPM-type_phosphatase-like_dom"/>
</dbReference>
<dbReference type="SUPFAM" id="SSF55781">
    <property type="entry name" value="GAF domain-like"/>
    <property type="match status" value="1"/>
</dbReference>
<dbReference type="InterPro" id="IPR029016">
    <property type="entry name" value="GAF-like_dom_sf"/>
</dbReference>
<dbReference type="InterPro" id="IPR052016">
    <property type="entry name" value="Bact_Sigma-Reg"/>
</dbReference>
<evidence type="ECO:0000259" key="3">
    <source>
        <dbReference type="SMART" id="SM00065"/>
    </source>
</evidence>
<feature type="domain" description="GAF" evidence="3">
    <location>
        <begin position="36"/>
        <end position="213"/>
    </location>
</feature>
<dbReference type="InterPro" id="IPR036457">
    <property type="entry name" value="PPM-type-like_dom_sf"/>
</dbReference>
<dbReference type="Gene3D" id="3.30.450.40">
    <property type="match status" value="1"/>
</dbReference>
<dbReference type="Pfam" id="PF01590">
    <property type="entry name" value="GAF"/>
    <property type="match status" value="1"/>
</dbReference>
<evidence type="ECO:0000313" key="6">
    <source>
        <dbReference type="Proteomes" id="UP001560045"/>
    </source>
</evidence>
<dbReference type="GO" id="GO:0004722">
    <property type="term" value="F:protein serine/threonine phosphatase activity"/>
    <property type="evidence" value="ECO:0007669"/>
    <property type="project" value="UniProtKB-EC"/>
</dbReference>
<feature type="domain" description="PPM-type phosphatase" evidence="4">
    <location>
        <begin position="230"/>
        <end position="449"/>
    </location>
</feature>
<dbReference type="EC" id="3.1.3.16" evidence="5"/>
<accession>A0ABV3XHC5</accession>
<dbReference type="InterPro" id="IPR003018">
    <property type="entry name" value="GAF"/>
</dbReference>
<keyword evidence="1 5" id="KW-0378">Hydrolase</keyword>
<comment type="caution">
    <text evidence="5">The sequence shown here is derived from an EMBL/GenBank/DDBJ whole genome shotgun (WGS) entry which is preliminary data.</text>
</comment>
<dbReference type="Proteomes" id="UP001560045">
    <property type="component" value="Unassembled WGS sequence"/>
</dbReference>
<dbReference type="SUPFAM" id="SSF81606">
    <property type="entry name" value="PP2C-like"/>
    <property type="match status" value="1"/>
</dbReference>
<feature type="region of interest" description="Disordered" evidence="2">
    <location>
        <begin position="1"/>
        <end position="30"/>
    </location>
</feature>
<keyword evidence="6" id="KW-1185">Reference proteome</keyword>
<sequence>MTGPSVGEPALPRPGGPEVAVPQPPALAPVAGSEHDRVRFLAEVTESLAELLDTGEAADRLAGLVVPRLADWATVTVLAGDGAPGRTARAHRDPALLADVDTYLAGRVSAPRDQSALTAAMRSGQPVRLTELDPDLGPESLPEGPVRAAWRQLDPTSSLLVPLQARGSAFGVLSLVRSGDRPPHGETDVALALEVARRGALALDNTRLYGRQLRVAETLQHSLLTPPPQPDGLEIAVRYRPAGSQALVGGDWYDAVLQPDGATLLVIGDVTGHGVEAAAAMAQLRSAVRTLAYDSPDSPARTLDRVDRVLTGLHLGTLATALVARLELPDGDGTRSLRWSSAGHLPPLLVSPDREVRLLTSRAERLLGIPESAPRTDHQVAVRPGETVLLVTDGLVEAGRLDIDSGLARLTGALRGLGGLSADALCDRLLTRVVPDRTDDDLAVLAVRVLPTCG</sequence>
<evidence type="ECO:0000256" key="1">
    <source>
        <dbReference type="ARBA" id="ARBA00022801"/>
    </source>
</evidence>
<dbReference type="PANTHER" id="PTHR43156">
    <property type="entry name" value="STAGE II SPORULATION PROTEIN E-RELATED"/>
    <property type="match status" value="1"/>
</dbReference>
<dbReference type="RefSeq" id="WP_369208351.1">
    <property type="nucleotide sequence ID" value="NZ_JBFNXQ010000055.1"/>
</dbReference>
<evidence type="ECO:0000313" key="5">
    <source>
        <dbReference type="EMBL" id="MEX5719979.1"/>
    </source>
</evidence>
<gene>
    <name evidence="5" type="ORF">ABQ292_16565</name>
</gene>
<evidence type="ECO:0000256" key="2">
    <source>
        <dbReference type="SAM" id="MobiDB-lite"/>
    </source>
</evidence>
<dbReference type="Gene3D" id="3.60.40.10">
    <property type="entry name" value="PPM-type phosphatase domain"/>
    <property type="match status" value="1"/>
</dbReference>
<dbReference type="SMART" id="SM00331">
    <property type="entry name" value="PP2C_SIG"/>
    <property type="match status" value="1"/>
</dbReference>
<reference evidence="5 6" key="1">
    <citation type="submission" date="2024-06" db="EMBL/GenBank/DDBJ databases">
        <title>Draft genome sequence of Geodermatophilus badlandi, a novel member of the Geodermatophilaceae isolated from badland sedimentary rocks in the Red desert, Wyoming, USA.</title>
        <authorList>
            <person name="Ben Tekaya S."/>
            <person name="Nouioui I."/>
            <person name="Flores G.M."/>
            <person name="Shaal M.N."/>
            <person name="Bredoire F."/>
            <person name="Basile F."/>
            <person name="Van Diepen L."/>
            <person name="Ward N.L."/>
        </authorList>
    </citation>
    <scope>NUCLEOTIDE SEQUENCE [LARGE SCALE GENOMIC DNA]</scope>
    <source>
        <strain evidence="5 6">WL48A</strain>
    </source>
</reference>
<evidence type="ECO:0000259" key="4">
    <source>
        <dbReference type="SMART" id="SM00331"/>
    </source>
</evidence>
<dbReference type="PANTHER" id="PTHR43156:SF2">
    <property type="entry name" value="STAGE II SPORULATION PROTEIN E"/>
    <property type="match status" value="1"/>
</dbReference>
<dbReference type="Pfam" id="PF07228">
    <property type="entry name" value="SpoIIE"/>
    <property type="match status" value="1"/>
</dbReference>
<dbReference type="SMART" id="SM00065">
    <property type="entry name" value="GAF"/>
    <property type="match status" value="1"/>
</dbReference>